<feature type="transmembrane region" description="Helical" evidence="5">
    <location>
        <begin position="261"/>
        <end position="288"/>
    </location>
</feature>
<feature type="transmembrane region" description="Helical" evidence="5">
    <location>
        <begin position="355"/>
        <end position="376"/>
    </location>
</feature>
<keyword evidence="7" id="KW-0436">Ligase</keyword>
<evidence type="ECO:0000313" key="8">
    <source>
        <dbReference type="Proteomes" id="UP000468668"/>
    </source>
</evidence>
<dbReference type="GO" id="GO:0016874">
    <property type="term" value="F:ligase activity"/>
    <property type="evidence" value="ECO:0007669"/>
    <property type="project" value="UniProtKB-KW"/>
</dbReference>
<dbReference type="OrthoDB" id="5596698at2"/>
<dbReference type="EMBL" id="WAJR01000016">
    <property type="protein sequence ID" value="KAB1640225.1"/>
    <property type="molecule type" value="Genomic_DNA"/>
</dbReference>
<feature type="transmembrane region" description="Helical" evidence="5">
    <location>
        <begin position="56"/>
        <end position="75"/>
    </location>
</feature>
<keyword evidence="4 5" id="KW-0472">Membrane</keyword>
<accession>A0A6N6NLX1</accession>
<feature type="transmembrane region" description="Helical" evidence="5">
    <location>
        <begin position="382"/>
        <end position="398"/>
    </location>
</feature>
<comment type="caution">
    <text evidence="7">The sequence shown here is derived from an EMBL/GenBank/DDBJ whole genome shotgun (WGS) entry which is preliminary data.</text>
</comment>
<feature type="domain" description="O-antigen ligase-related" evidence="6">
    <location>
        <begin position="228"/>
        <end position="370"/>
    </location>
</feature>
<gene>
    <name evidence="7" type="ORF">F8C90_07145</name>
</gene>
<feature type="transmembrane region" description="Helical" evidence="5">
    <location>
        <begin position="405"/>
        <end position="423"/>
    </location>
</feature>
<evidence type="ECO:0000256" key="1">
    <source>
        <dbReference type="ARBA" id="ARBA00004141"/>
    </source>
</evidence>
<dbReference type="Pfam" id="PF04932">
    <property type="entry name" value="Wzy_C"/>
    <property type="match status" value="1"/>
</dbReference>
<feature type="transmembrane region" description="Helical" evidence="5">
    <location>
        <begin position="32"/>
        <end position="50"/>
    </location>
</feature>
<dbReference type="InterPro" id="IPR007016">
    <property type="entry name" value="O-antigen_ligase-rel_domated"/>
</dbReference>
<sequence>MSRLTLRILTLTTIWYEMSFINRIMGVRLDRLFVGLFVGATVCLNSCSAISTLKGFSGICFPLAVLACVALLFLPDREGDKSALMVGVLAFSVPPVFSALANPSYSNITNTTSLLAVVFLAYLCARKEDPESLCKVFVSVMCVTSVFSLALWVVLNIAGIDLPLPILENVNGVHYKTIIIASQFEETYIEGNNSMGFFWESGVFASYLLLAIAVEFMLQSKVSKLRLSLLIATLLTTGSTAGILLLPLALSVGLLKRGGKVRIAISLSLLIVFIVVLVNFSSIIAELAKINPSLFSKLTDADAVTRLTRLQSPSICWDLFVQSPVLGYGYGGALDVYSAYVASNSTVDSLTTTSFFQLAAFGILGFAMWLVTTWSVFATRRLPATAAFVLLVMFVIVINKEPHTASALTYMLIFAFLSFGEGLTDLISGSKHEGANEKQA</sequence>
<feature type="transmembrane region" description="Helical" evidence="5">
    <location>
        <begin position="136"/>
        <end position="155"/>
    </location>
</feature>
<keyword evidence="8" id="KW-1185">Reference proteome</keyword>
<organism evidence="7 8">
    <name type="scientific">Ellagibacter isourolithinifaciens</name>
    <dbReference type="NCBI Taxonomy" id="2137581"/>
    <lineage>
        <taxon>Bacteria</taxon>
        <taxon>Bacillati</taxon>
        <taxon>Actinomycetota</taxon>
        <taxon>Coriobacteriia</taxon>
        <taxon>Eggerthellales</taxon>
        <taxon>Eggerthellaceae</taxon>
        <taxon>Ellagibacter</taxon>
    </lineage>
</organism>
<evidence type="ECO:0000256" key="5">
    <source>
        <dbReference type="SAM" id="Phobius"/>
    </source>
</evidence>
<evidence type="ECO:0000256" key="3">
    <source>
        <dbReference type="ARBA" id="ARBA00022989"/>
    </source>
</evidence>
<comment type="subcellular location">
    <subcellularLocation>
        <location evidence="1">Membrane</location>
        <topology evidence="1">Multi-pass membrane protein</topology>
    </subcellularLocation>
</comment>
<protein>
    <submittedName>
        <fullName evidence="7">O-antigen ligase family protein</fullName>
    </submittedName>
</protein>
<feature type="transmembrane region" description="Helical" evidence="5">
    <location>
        <begin position="107"/>
        <end position="124"/>
    </location>
</feature>
<name>A0A6N6NLX1_9ACTN</name>
<dbReference type="InterPro" id="IPR051533">
    <property type="entry name" value="WaaL-like"/>
</dbReference>
<dbReference type="GO" id="GO:0016020">
    <property type="term" value="C:membrane"/>
    <property type="evidence" value="ECO:0007669"/>
    <property type="project" value="UniProtKB-SubCell"/>
</dbReference>
<feature type="transmembrane region" description="Helical" evidence="5">
    <location>
        <begin position="197"/>
        <end position="218"/>
    </location>
</feature>
<keyword evidence="2 5" id="KW-0812">Transmembrane</keyword>
<reference evidence="7 8" key="1">
    <citation type="submission" date="2019-09" db="EMBL/GenBank/DDBJ databases">
        <title>Whole genome shotgun sequencing (WGS) of Ellagibacter isourolithinifaciens DSM 104140(T) and Adlercreutzia muris DSM 29508(T).</title>
        <authorList>
            <person name="Stoll D.A."/>
            <person name="Danylec N."/>
            <person name="Huch M."/>
        </authorList>
    </citation>
    <scope>NUCLEOTIDE SEQUENCE [LARGE SCALE GENOMIC DNA]</scope>
    <source>
        <strain evidence="7 8">DSM 104140</strain>
    </source>
</reference>
<dbReference type="PANTHER" id="PTHR37422:SF13">
    <property type="entry name" value="LIPOPOLYSACCHARIDE BIOSYNTHESIS PROTEIN PA4999-RELATED"/>
    <property type="match status" value="1"/>
</dbReference>
<evidence type="ECO:0000259" key="6">
    <source>
        <dbReference type="Pfam" id="PF04932"/>
    </source>
</evidence>
<evidence type="ECO:0000256" key="2">
    <source>
        <dbReference type="ARBA" id="ARBA00022692"/>
    </source>
</evidence>
<keyword evidence="3 5" id="KW-1133">Transmembrane helix</keyword>
<dbReference type="Proteomes" id="UP000468668">
    <property type="component" value="Unassembled WGS sequence"/>
</dbReference>
<feature type="transmembrane region" description="Helical" evidence="5">
    <location>
        <begin position="230"/>
        <end position="255"/>
    </location>
</feature>
<dbReference type="PANTHER" id="PTHR37422">
    <property type="entry name" value="TEICHURONIC ACID BIOSYNTHESIS PROTEIN TUAE"/>
    <property type="match status" value="1"/>
</dbReference>
<dbReference type="AlphaFoldDB" id="A0A6N6NLX1"/>
<proteinExistence type="predicted"/>
<feature type="transmembrane region" description="Helical" evidence="5">
    <location>
        <begin position="82"/>
        <end position="101"/>
    </location>
</feature>
<evidence type="ECO:0000256" key="4">
    <source>
        <dbReference type="ARBA" id="ARBA00023136"/>
    </source>
</evidence>
<evidence type="ECO:0000313" key="7">
    <source>
        <dbReference type="EMBL" id="KAB1640225.1"/>
    </source>
</evidence>